<proteinExistence type="inferred from homology"/>
<evidence type="ECO:0000256" key="2">
    <source>
        <dbReference type="PIRNR" id="PIRNR038934"/>
    </source>
</evidence>
<comment type="similarity">
    <text evidence="1 2">Belongs to the HupG/HyaE family.</text>
</comment>
<dbReference type="Proteomes" id="UP000241193">
    <property type="component" value="Unassembled WGS sequence"/>
</dbReference>
<evidence type="ECO:0000256" key="1">
    <source>
        <dbReference type="ARBA" id="ARBA00009004"/>
    </source>
</evidence>
<protein>
    <recommendedName>
        <fullName evidence="2">Hydrogenase expression/formation protein</fullName>
    </recommendedName>
</protein>
<dbReference type="InterPro" id="IPR036249">
    <property type="entry name" value="Thioredoxin-like_sf"/>
</dbReference>
<dbReference type="Gene3D" id="3.40.30.10">
    <property type="entry name" value="Glutaredoxin"/>
    <property type="match status" value="1"/>
</dbReference>
<reference evidence="3 4" key="1">
    <citation type="submission" date="2018-03" db="EMBL/GenBank/DDBJ databases">
        <authorList>
            <person name="Keele B.F."/>
        </authorList>
    </citation>
    <scope>NUCLEOTIDE SEQUENCE [LARGE SCALE GENOMIC DNA]</scope>
    <source>
        <strain evidence="3 4">D20</strain>
    </source>
</reference>
<dbReference type="OrthoDB" id="6560050at2"/>
<dbReference type="EMBL" id="PZKC01000002">
    <property type="protein sequence ID" value="PTD97815.1"/>
    <property type="molecule type" value="Genomic_DNA"/>
</dbReference>
<dbReference type="AlphaFoldDB" id="A0A2T4IJ74"/>
<name>A0A2T4IJ74_9RHOO</name>
<dbReference type="InterPro" id="IPR010893">
    <property type="entry name" value="NiFe-hyd_mat_HyaE"/>
</dbReference>
<organism evidence="3 4">
    <name type="scientific">Pseudothauera lacus</name>
    <dbReference type="NCBI Taxonomy" id="2136175"/>
    <lineage>
        <taxon>Bacteria</taxon>
        <taxon>Pseudomonadati</taxon>
        <taxon>Pseudomonadota</taxon>
        <taxon>Betaproteobacteria</taxon>
        <taxon>Rhodocyclales</taxon>
        <taxon>Zoogloeaceae</taxon>
        <taxon>Pseudothauera</taxon>
    </lineage>
</organism>
<keyword evidence="4" id="KW-1185">Reference proteome</keyword>
<comment type="caution">
    <text evidence="3">The sequence shown here is derived from an EMBL/GenBank/DDBJ whole genome shotgun (WGS) entry which is preliminary data.</text>
</comment>
<gene>
    <name evidence="3" type="ORF">C8261_03875</name>
</gene>
<reference evidence="3 4" key="2">
    <citation type="submission" date="2018-04" db="EMBL/GenBank/DDBJ databases">
        <title>Thauera lacus sp. nov., isolated from an saline lake in Inner Mongolia, China.</title>
        <authorList>
            <person name="Liang Q.-Y."/>
        </authorList>
    </citation>
    <scope>NUCLEOTIDE SEQUENCE [LARGE SCALE GENOMIC DNA]</scope>
    <source>
        <strain evidence="3 4">D20</strain>
    </source>
</reference>
<dbReference type="Pfam" id="PF07449">
    <property type="entry name" value="HyaE"/>
    <property type="match status" value="1"/>
</dbReference>
<dbReference type="PIRSF" id="PIRSF038934">
    <property type="entry name" value="HyaE_HupG"/>
    <property type="match status" value="1"/>
</dbReference>
<dbReference type="RefSeq" id="WP_107492335.1">
    <property type="nucleotide sequence ID" value="NZ_PZKC01000002.1"/>
</dbReference>
<accession>A0A2T4IJ74</accession>
<evidence type="ECO:0000313" key="3">
    <source>
        <dbReference type="EMBL" id="PTD97815.1"/>
    </source>
</evidence>
<evidence type="ECO:0000313" key="4">
    <source>
        <dbReference type="Proteomes" id="UP000241193"/>
    </source>
</evidence>
<sequence length="143" mass="15122">MSTPFDKQLERLNERHAFQRIGSDAVDAFAATGDSVLLLTDEPQACPEAWDMTLVLPEALQTWPGRFHAGVADPAASAAIAARFGIGRLPALLFQRDGAWVGTLEGMQEWAALVAALGDMLAAPSGRRPGIGIPVRAASSSCH</sequence>
<dbReference type="SUPFAM" id="SSF52833">
    <property type="entry name" value="Thioredoxin-like"/>
    <property type="match status" value="1"/>
</dbReference>